<proteinExistence type="predicted"/>
<protein>
    <recommendedName>
        <fullName evidence="1">Transferrin-like domain-containing protein</fullName>
    </recommendedName>
</protein>
<dbReference type="Proteomes" id="UP001619887">
    <property type="component" value="Unassembled WGS sequence"/>
</dbReference>
<accession>A0ABD2HRJ7</accession>
<organism evidence="2 3">
    <name type="scientific">Pagothenia borchgrevinki</name>
    <name type="common">Bald rockcod</name>
    <name type="synonym">Trematomus borchgrevinki</name>
    <dbReference type="NCBI Taxonomy" id="8213"/>
    <lineage>
        <taxon>Eukaryota</taxon>
        <taxon>Metazoa</taxon>
        <taxon>Chordata</taxon>
        <taxon>Craniata</taxon>
        <taxon>Vertebrata</taxon>
        <taxon>Euteleostomi</taxon>
        <taxon>Actinopterygii</taxon>
        <taxon>Neopterygii</taxon>
        <taxon>Teleostei</taxon>
        <taxon>Neoteleostei</taxon>
        <taxon>Acanthomorphata</taxon>
        <taxon>Eupercaria</taxon>
        <taxon>Perciformes</taxon>
        <taxon>Notothenioidei</taxon>
        <taxon>Nototheniidae</taxon>
        <taxon>Pagothenia</taxon>
    </lineage>
</organism>
<dbReference type="SUPFAM" id="SSF53850">
    <property type="entry name" value="Periplasmic binding protein-like II"/>
    <property type="match status" value="1"/>
</dbReference>
<keyword evidence="3" id="KW-1185">Reference proteome</keyword>
<dbReference type="Gene3D" id="3.40.190.10">
    <property type="entry name" value="Periplasmic binding protein-like II"/>
    <property type="match status" value="1"/>
</dbReference>
<dbReference type="PANTHER" id="PTHR11485">
    <property type="entry name" value="TRANSFERRIN"/>
    <property type="match status" value="1"/>
</dbReference>
<sequence length="159" mass="17416">MKGEVAFIKHTIVPENSNGNGPAWASGVNADDYQLICPGQDAQVEISEYAKCNLAAVPAHAVVTRPETHSEVVRILLEQQAKFCSSVSDAPFRMFQSDSGKNLLFKDSTKCLQTIPAGTSFETFLGAKYMSAMNYLRQCGETTPDLEKSCTFHSCQQKN</sequence>
<evidence type="ECO:0000313" key="2">
    <source>
        <dbReference type="EMBL" id="KAL3067805.1"/>
    </source>
</evidence>
<feature type="domain" description="Transferrin-like" evidence="1">
    <location>
        <begin position="1"/>
        <end position="138"/>
    </location>
</feature>
<dbReference type="PANTHER" id="PTHR11485:SF31">
    <property type="entry name" value="SEROTRANSFERRIN"/>
    <property type="match status" value="1"/>
</dbReference>
<evidence type="ECO:0000259" key="1">
    <source>
        <dbReference type="PROSITE" id="PS51408"/>
    </source>
</evidence>
<dbReference type="EMBL" id="JBIYXZ010000008">
    <property type="protein sequence ID" value="KAL3067805.1"/>
    <property type="molecule type" value="Genomic_DNA"/>
</dbReference>
<dbReference type="SMART" id="SM00094">
    <property type="entry name" value="TR_FER"/>
    <property type="match status" value="1"/>
</dbReference>
<evidence type="ECO:0000313" key="3">
    <source>
        <dbReference type="Proteomes" id="UP001619887"/>
    </source>
</evidence>
<dbReference type="AlphaFoldDB" id="A0ABD2HRJ7"/>
<gene>
    <name evidence="2" type="ORF">OYC64_022115</name>
</gene>
<dbReference type="InterPro" id="IPR001156">
    <property type="entry name" value="Transferrin-like_dom"/>
</dbReference>
<dbReference type="PROSITE" id="PS51408">
    <property type="entry name" value="TRANSFERRIN_LIKE_4"/>
    <property type="match status" value="1"/>
</dbReference>
<dbReference type="PRINTS" id="PR00422">
    <property type="entry name" value="TRANSFERRIN"/>
</dbReference>
<reference evidence="2 3" key="2">
    <citation type="journal article" date="2024" name="G3 (Bethesda)">
        <title>The genome of the cryopelagic Antarctic bald notothen, Trematomus borchgrevinki.</title>
        <authorList>
            <person name="Rayamajhi N."/>
            <person name="Rivera-Colon A.G."/>
            <person name="Minhas B.F."/>
            <person name="Cheng C.C."/>
            <person name="Catchen J.M."/>
        </authorList>
    </citation>
    <scope>NUCLEOTIDE SEQUENCE [LARGE SCALE GENOMIC DNA]</scope>
    <source>
        <strain evidence="2">AGRC-2024</strain>
    </source>
</reference>
<name>A0ABD2HRJ7_PAGBO</name>
<reference evidence="2 3" key="1">
    <citation type="journal article" date="2022" name="G3 (Bethesda)">
        <title>Evaluating Illumina-, Nanopore-, and PacBio-based genome assembly strategies with the bald notothen, Trematomus borchgrevinki.</title>
        <authorList>
            <person name="Rayamajhi N."/>
            <person name="Cheng C.C."/>
            <person name="Catchen J.M."/>
        </authorList>
    </citation>
    <scope>NUCLEOTIDE SEQUENCE [LARGE SCALE GENOMIC DNA]</scope>
    <source>
        <strain evidence="2">AGRC-2024</strain>
    </source>
</reference>
<dbReference type="Pfam" id="PF00405">
    <property type="entry name" value="Transferrin"/>
    <property type="match status" value="1"/>
</dbReference>
<comment type="caution">
    <text evidence="2">The sequence shown here is derived from an EMBL/GenBank/DDBJ whole genome shotgun (WGS) entry which is preliminary data.</text>
</comment>